<protein>
    <submittedName>
        <fullName evidence="4">SDR family oxidoreductase</fullName>
        <ecNumber evidence="4">1.1.-.-</ecNumber>
    </submittedName>
</protein>
<dbReference type="EC" id="1.1.-.-" evidence="4"/>
<dbReference type="InterPro" id="IPR002347">
    <property type="entry name" value="SDR_fam"/>
</dbReference>
<dbReference type="InterPro" id="IPR020904">
    <property type="entry name" value="Sc_DH/Rdtase_CS"/>
</dbReference>
<dbReference type="Gene3D" id="3.40.50.720">
    <property type="entry name" value="NAD(P)-binding Rossmann-like Domain"/>
    <property type="match status" value="1"/>
</dbReference>
<accession>A0ABU5S9Y4</accession>
<proteinExistence type="inferred from homology"/>
<dbReference type="Pfam" id="PF13561">
    <property type="entry name" value="adh_short_C2"/>
    <property type="match status" value="1"/>
</dbReference>
<dbReference type="PRINTS" id="PR00080">
    <property type="entry name" value="SDRFAMILY"/>
</dbReference>
<comment type="caution">
    <text evidence="4">The sequence shown here is derived from an EMBL/GenBank/DDBJ whole genome shotgun (WGS) entry which is preliminary data.</text>
</comment>
<evidence type="ECO:0000259" key="3">
    <source>
        <dbReference type="SMART" id="SM00822"/>
    </source>
</evidence>
<dbReference type="SUPFAM" id="SSF51735">
    <property type="entry name" value="NAD(P)-binding Rossmann-fold domains"/>
    <property type="match status" value="1"/>
</dbReference>
<keyword evidence="2 4" id="KW-0560">Oxidoreductase</keyword>
<evidence type="ECO:0000256" key="2">
    <source>
        <dbReference type="ARBA" id="ARBA00023002"/>
    </source>
</evidence>
<name>A0ABU5S9Y4_9BACT</name>
<dbReference type="CDD" id="cd05233">
    <property type="entry name" value="SDR_c"/>
    <property type="match status" value="1"/>
</dbReference>
<reference evidence="4 5" key="1">
    <citation type="submission" date="2023-12" db="EMBL/GenBank/DDBJ databases">
        <title>Novel species of the genus Arcicella isolated from rivers.</title>
        <authorList>
            <person name="Lu H."/>
        </authorList>
    </citation>
    <scope>NUCLEOTIDE SEQUENCE [LARGE SCALE GENOMIC DNA]</scope>
    <source>
        <strain evidence="4 5">DC2W</strain>
    </source>
</reference>
<evidence type="ECO:0000313" key="4">
    <source>
        <dbReference type="EMBL" id="MEA5405244.1"/>
    </source>
</evidence>
<dbReference type="RefSeq" id="WP_323698657.1">
    <property type="nucleotide sequence ID" value="NZ_JAYGIL010000032.1"/>
</dbReference>
<dbReference type="PANTHER" id="PTHR43639:SF1">
    <property type="entry name" value="SHORT-CHAIN DEHYDROGENASE_REDUCTASE FAMILY PROTEIN"/>
    <property type="match status" value="1"/>
</dbReference>
<gene>
    <name evidence="4" type="ORF">VB776_20070</name>
</gene>
<dbReference type="InterPro" id="IPR057326">
    <property type="entry name" value="KR_dom"/>
</dbReference>
<keyword evidence="5" id="KW-1185">Reference proteome</keyword>
<dbReference type="Proteomes" id="UP001303899">
    <property type="component" value="Unassembled WGS sequence"/>
</dbReference>
<dbReference type="EMBL" id="JAYGIL010000032">
    <property type="protein sequence ID" value="MEA5405244.1"/>
    <property type="molecule type" value="Genomic_DNA"/>
</dbReference>
<dbReference type="PANTHER" id="PTHR43639">
    <property type="entry name" value="OXIDOREDUCTASE, SHORT-CHAIN DEHYDROGENASE/REDUCTASE FAMILY (AFU_ORTHOLOGUE AFUA_5G02870)"/>
    <property type="match status" value="1"/>
</dbReference>
<dbReference type="PRINTS" id="PR00081">
    <property type="entry name" value="GDHRDH"/>
</dbReference>
<feature type="domain" description="Ketoreductase" evidence="3">
    <location>
        <begin position="5"/>
        <end position="189"/>
    </location>
</feature>
<dbReference type="GO" id="GO:0016491">
    <property type="term" value="F:oxidoreductase activity"/>
    <property type="evidence" value="ECO:0007669"/>
    <property type="project" value="UniProtKB-KW"/>
</dbReference>
<evidence type="ECO:0000256" key="1">
    <source>
        <dbReference type="ARBA" id="ARBA00006484"/>
    </source>
</evidence>
<evidence type="ECO:0000313" key="5">
    <source>
        <dbReference type="Proteomes" id="UP001303899"/>
    </source>
</evidence>
<sequence>MKNKKTVLVTGGAGGIGSAICKKFAEAGYAVIITYNGNLEKAEKLCNSLIGEGHSVFHAPVNDANRLLELAAFVESKYGKLDVLVNNAGITTPVAHDDLDGLTDEWIDRILETNVRGTFAMIRACKALLLKSKEALVVNISSIAAISGIGSNVAYCASKAAIDSITRSLARALAPNIRVVSVSPGWVLGEYSKNIDPQYLQTQIDKTPLGRLAIAEDVANTVFVLTTHLTFTTGSIIPVDGGRLL</sequence>
<organism evidence="4 5">
    <name type="scientific">Arcicella gelida</name>
    <dbReference type="NCBI Taxonomy" id="2984195"/>
    <lineage>
        <taxon>Bacteria</taxon>
        <taxon>Pseudomonadati</taxon>
        <taxon>Bacteroidota</taxon>
        <taxon>Cytophagia</taxon>
        <taxon>Cytophagales</taxon>
        <taxon>Flectobacillaceae</taxon>
        <taxon>Arcicella</taxon>
    </lineage>
</organism>
<dbReference type="PROSITE" id="PS00061">
    <property type="entry name" value="ADH_SHORT"/>
    <property type="match status" value="1"/>
</dbReference>
<comment type="similarity">
    <text evidence="1">Belongs to the short-chain dehydrogenases/reductases (SDR) family.</text>
</comment>
<dbReference type="SMART" id="SM00822">
    <property type="entry name" value="PKS_KR"/>
    <property type="match status" value="1"/>
</dbReference>
<dbReference type="InterPro" id="IPR036291">
    <property type="entry name" value="NAD(P)-bd_dom_sf"/>
</dbReference>